<reference evidence="3 5" key="2">
    <citation type="submission" date="2016-10" db="EMBL/GenBank/DDBJ databases">
        <authorList>
            <person name="de Groot N.N."/>
        </authorList>
    </citation>
    <scope>NUCLEOTIDE SEQUENCE [LARGE SCALE GENOMIC DNA]</scope>
    <source>
        <strain evidence="3 5">DSM 2895</strain>
    </source>
</reference>
<evidence type="ECO:0000313" key="3">
    <source>
        <dbReference type="EMBL" id="SDI57199.1"/>
    </source>
</evidence>
<evidence type="ECO:0000313" key="5">
    <source>
        <dbReference type="Proteomes" id="UP000182836"/>
    </source>
</evidence>
<evidence type="ECO:0000313" key="2">
    <source>
        <dbReference type="EMBL" id="KON99287.1"/>
    </source>
</evidence>
<dbReference type="GeneID" id="42303732"/>
<organism evidence="2 4">
    <name type="scientific">Aneurinibacillus migulanus</name>
    <name type="common">Bacillus migulanus</name>
    <dbReference type="NCBI Taxonomy" id="47500"/>
    <lineage>
        <taxon>Bacteria</taxon>
        <taxon>Bacillati</taxon>
        <taxon>Bacillota</taxon>
        <taxon>Bacilli</taxon>
        <taxon>Bacillales</taxon>
        <taxon>Paenibacillaceae</taxon>
        <taxon>Aneurinibacillus group</taxon>
        <taxon>Aneurinibacillus</taxon>
    </lineage>
</organism>
<dbReference type="Proteomes" id="UP000182836">
    <property type="component" value="Unassembled WGS sequence"/>
</dbReference>
<dbReference type="EMBL" id="LGUG01000002">
    <property type="protein sequence ID" value="KON99287.1"/>
    <property type="molecule type" value="Genomic_DNA"/>
</dbReference>
<feature type="chain" id="PRO_5010414752" evidence="1">
    <location>
        <begin position="20"/>
        <end position="199"/>
    </location>
</feature>
<accession>A0A0D1Y3T1</accession>
<protein>
    <submittedName>
        <fullName evidence="2">Uncharacterized protein</fullName>
    </submittedName>
</protein>
<gene>
    <name evidence="2" type="ORF">AF333_00685</name>
    <name evidence="3" type="ORF">SAMN04487909_105147</name>
</gene>
<evidence type="ECO:0000256" key="1">
    <source>
        <dbReference type="SAM" id="SignalP"/>
    </source>
</evidence>
<keyword evidence="1" id="KW-0732">Signal</keyword>
<proteinExistence type="predicted"/>
<sequence>MKHLVVLLTTFLLTYHASAEVATIHAIKSNMPKATKASSASSIPILISGDKKFINQTNAALNLLKSKAPSDYAMVITYIGKIQQHNFSGMAAYETPPTYKVGTTANASVTWYASTIVHDAYHSKLYHDYLYTYKEAVPDEVWTGMDAEMKCLEAQIQTLIHMKAPKMEIDHAISLRGTNWWDLNEDGIYDAEDEKLRDW</sequence>
<evidence type="ECO:0000313" key="4">
    <source>
        <dbReference type="Proteomes" id="UP000037269"/>
    </source>
</evidence>
<dbReference type="Proteomes" id="UP000037269">
    <property type="component" value="Unassembled WGS sequence"/>
</dbReference>
<feature type="signal peptide" evidence="1">
    <location>
        <begin position="1"/>
        <end position="19"/>
    </location>
</feature>
<keyword evidence="4" id="KW-1185">Reference proteome</keyword>
<reference evidence="2 4" key="1">
    <citation type="submission" date="2015-07" db="EMBL/GenBank/DDBJ databases">
        <title>Fjat-14205 dsm 2895.</title>
        <authorList>
            <person name="Liu B."/>
            <person name="Wang J."/>
            <person name="Zhu Y."/>
            <person name="Liu G."/>
            <person name="Chen Q."/>
            <person name="Chen Z."/>
            <person name="Lan J."/>
            <person name="Che J."/>
            <person name="Ge C."/>
            <person name="Shi H."/>
            <person name="Pan Z."/>
            <person name="Liu X."/>
        </authorList>
    </citation>
    <scope>NUCLEOTIDE SEQUENCE [LARGE SCALE GENOMIC DNA]</scope>
    <source>
        <strain evidence="2 4">DSM 2895</strain>
    </source>
</reference>
<dbReference type="STRING" id="47500.AF333_00685"/>
<dbReference type="PATRIC" id="fig|47500.8.peg.1229"/>
<dbReference type="EMBL" id="FNED01000005">
    <property type="protein sequence ID" value="SDI57199.1"/>
    <property type="molecule type" value="Genomic_DNA"/>
</dbReference>
<dbReference type="OrthoDB" id="2680455at2"/>
<dbReference type="AlphaFoldDB" id="A0A0D1Y3T1"/>
<dbReference type="RefSeq" id="WP_043063831.1">
    <property type="nucleotide sequence ID" value="NZ_BJOA01000082.1"/>
</dbReference>
<name>A0A0D1Y3T1_ANEMI</name>